<evidence type="ECO:0000256" key="2">
    <source>
        <dbReference type="ARBA" id="ARBA00011738"/>
    </source>
</evidence>
<organism evidence="9 10">
    <name type="scientific">Amphritea balenae</name>
    <dbReference type="NCBI Taxonomy" id="452629"/>
    <lineage>
        <taxon>Bacteria</taxon>
        <taxon>Pseudomonadati</taxon>
        <taxon>Pseudomonadota</taxon>
        <taxon>Gammaproteobacteria</taxon>
        <taxon>Oceanospirillales</taxon>
        <taxon>Oceanospirillaceae</taxon>
        <taxon>Amphritea</taxon>
    </lineage>
</organism>
<gene>
    <name evidence="9" type="primary">mtnK</name>
    <name evidence="9" type="ORF">EHS89_07340</name>
</gene>
<evidence type="ECO:0000256" key="3">
    <source>
        <dbReference type="ARBA" id="ARBA00012128"/>
    </source>
</evidence>
<comment type="caution">
    <text evidence="9">The sequence shown here is derived from an EMBL/GenBank/DDBJ whole genome shotgun (WGS) entry which is preliminary data.</text>
</comment>
<dbReference type="PANTHER" id="PTHR34273">
    <property type="entry name" value="METHYLTHIORIBOSE KINASE"/>
    <property type="match status" value="1"/>
</dbReference>
<dbReference type="EMBL" id="RQXV01000003">
    <property type="protein sequence ID" value="RRD00020.1"/>
    <property type="molecule type" value="Genomic_DNA"/>
</dbReference>
<dbReference type="InterPro" id="IPR011009">
    <property type="entry name" value="Kinase-like_dom_sf"/>
</dbReference>
<comment type="similarity">
    <text evidence="1">Belongs to the methylthioribose kinase family.</text>
</comment>
<evidence type="ECO:0000313" key="9">
    <source>
        <dbReference type="EMBL" id="RRD00020.1"/>
    </source>
</evidence>
<evidence type="ECO:0000256" key="6">
    <source>
        <dbReference type="ARBA" id="ARBA00022777"/>
    </source>
</evidence>
<evidence type="ECO:0000313" key="10">
    <source>
        <dbReference type="Proteomes" id="UP000267535"/>
    </source>
</evidence>
<accession>A0A3P1SSK0</accession>
<dbReference type="Gene3D" id="3.90.1200.10">
    <property type="match status" value="1"/>
</dbReference>
<dbReference type="EC" id="2.7.1.100" evidence="3"/>
<evidence type="ECO:0000256" key="1">
    <source>
        <dbReference type="ARBA" id="ARBA00010165"/>
    </source>
</evidence>
<reference evidence="9 10" key="1">
    <citation type="submission" date="2018-11" db="EMBL/GenBank/DDBJ databases">
        <title>The draft genome sequence of Amphritea balenae JAMM 1525T.</title>
        <authorList>
            <person name="Fang Z."/>
            <person name="Zhang Y."/>
            <person name="Han X."/>
        </authorList>
    </citation>
    <scope>NUCLEOTIDE SEQUENCE [LARGE SCALE GENOMIC DNA]</scope>
    <source>
        <strain evidence="9 10">JAMM 1525</strain>
    </source>
</reference>
<evidence type="ECO:0000259" key="8">
    <source>
        <dbReference type="Pfam" id="PF01636"/>
    </source>
</evidence>
<keyword evidence="4 9" id="KW-0808">Transferase</keyword>
<keyword evidence="10" id="KW-1185">Reference proteome</keyword>
<proteinExistence type="inferred from homology"/>
<evidence type="ECO:0000256" key="4">
    <source>
        <dbReference type="ARBA" id="ARBA00022679"/>
    </source>
</evidence>
<name>A0A3P1SSK0_9GAMM</name>
<dbReference type="GO" id="GO:0005524">
    <property type="term" value="F:ATP binding"/>
    <property type="evidence" value="ECO:0007669"/>
    <property type="project" value="UniProtKB-KW"/>
</dbReference>
<dbReference type="SUPFAM" id="SSF56112">
    <property type="entry name" value="Protein kinase-like (PK-like)"/>
    <property type="match status" value="1"/>
</dbReference>
<dbReference type="Pfam" id="PF01636">
    <property type="entry name" value="APH"/>
    <property type="match status" value="1"/>
</dbReference>
<dbReference type="InterPro" id="IPR002575">
    <property type="entry name" value="Aminoglycoside_PTrfase"/>
</dbReference>
<dbReference type="OrthoDB" id="9777791at2"/>
<feature type="domain" description="Aminoglycoside phosphotransferase" evidence="8">
    <location>
        <begin position="32"/>
        <end position="268"/>
    </location>
</feature>
<dbReference type="PIRSF" id="PIRSF031134">
    <property type="entry name" value="MTRK"/>
    <property type="match status" value="1"/>
</dbReference>
<keyword evidence="7" id="KW-0067">ATP-binding</keyword>
<dbReference type="RefSeq" id="WP_124925490.1">
    <property type="nucleotide sequence ID" value="NZ_BMOH01000005.1"/>
</dbReference>
<keyword evidence="6 9" id="KW-0418">Kinase</keyword>
<dbReference type="Gene3D" id="3.30.200.20">
    <property type="entry name" value="Phosphorylase Kinase, domain 1"/>
    <property type="match status" value="1"/>
</dbReference>
<dbReference type="InterPro" id="IPR009212">
    <property type="entry name" value="Methylthioribose_kinase"/>
</dbReference>
<dbReference type="GO" id="GO:0046522">
    <property type="term" value="F:S-methyl-5-thioribose kinase activity"/>
    <property type="evidence" value="ECO:0007669"/>
    <property type="project" value="UniProtKB-EC"/>
</dbReference>
<dbReference type="GO" id="GO:0009086">
    <property type="term" value="P:methionine biosynthetic process"/>
    <property type="evidence" value="ECO:0007669"/>
    <property type="project" value="InterPro"/>
</dbReference>
<evidence type="ECO:0000256" key="5">
    <source>
        <dbReference type="ARBA" id="ARBA00022741"/>
    </source>
</evidence>
<dbReference type="PANTHER" id="PTHR34273:SF2">
    <property type="entry name" value="METHYLTHIORIBOSE KINASE"/>
    <property type="match status" value="1"/>
</dbReference>
<evidence type="ECO:0000256" key="7">
    <source>
        <dbReference type="ARBA" id="ARBA00022840"/>
    </source>
</evidence>
<dbReference type="AlphaFoldDB" id="A0A3P1SSK0"/>
<keyword evidence="5" id="KW-0547">Nucleotide-binding</keyword>
<protein>
    <recommendedName>
        <fullName evidence="3">S-methyl-5-thioribose kinase</fullName>
        <ecNumber evidence="3">2.7.1.100</ecNumber>
    </recommendedName>
</protein>
<comment type="subunit">
    <text evidence="2">Homodimer.</text>
</comment>
<sequence>MSFTKFSNSQQLIDYISKNSSFFSTDADLVTEEISDGNLNYVYRVKDNQGQSLIVKQTPPYIRVIGEGWPLTQDRLRIEHNSLKLTTERCPEIVPEIYHYDSDSSVILMQDIGDHHNLRELLINRTKLPLLADQLGSFLATMKFYTSGMGIESTDHKALVKNSQNPELCKIHEEVFFWDPFCDHERNDINPLLRETAEKLWADNELKREVAILKRRYMSDTEALLHGDLHTGSVFATSDSCKVIDMEFAFCGPAGFDTGVLLANFLLNYCGQANLPGSEEQRADYQAWLLNTVAALWQSFSQKLSQLMQSHNLDPSLSNASYQQWYLQQLWQDTLGYAGVEMTRRTIGIAHVADLMNIEDPAHRAESEKLSLKIAQMLIVNRREINDSLQLAEQIRAL</sequence>
<dbReference type="NCBIfam" id="TIGR01767">
    <property type="entry name" value="MTRK"/>
    <property type="match status" value="1"/>
</dbReference>
<dbReference type="Proteomes" id="UP000267535">
    <property type="component" value="Unassembled WGS sequence"/>
</dbReference>